<dbReference type="AlphaFoldDB" id="A0A7M4DJK3"/>
<reference evidence="2 3" key="1">
    <citation type="submission" date="2019-11" db="EMBL/GenBank/DDBJ databases">
        <authorList>
            <person name="Criscuolo A."/>
        </authorList>
    </citation>
    <scope>NUCLEOTIDE SEQUENCE [LARGE SCALE GENOMIC DNA]</scope>
    <source>
        <strain evidence="2">CIP111667</strain>
    </source>
</reference>
<organism evidence="2 3">
    <name type="scientific">Occultella aeris</name>
    <dbReference type="NCBI Taxonomy" id="2761496"/>
    <lineage>
        <taxon>Bacteria</taxon>
        <taxon>Bacillati</taxon>
        <taxon>Actinomycetota</taxon>
        <taxon>Actinomycetes</taxon>
        <taxon>Micrococcales</taxon>
        <taxon>Ruaniaceae</taxon>
        <taxon>Occultella</taxon>
    </lineage>
</organism>
<dbReference type="Pfam" id="PF13625">
    <property type="entry name" value="Helicase_C_3"/>
    <property type="match status" value="1"/>
</dbReference>
<dbReference type="EMBL" id="CACRYJ010000032">
    <property type="protein sequence ID" value="VZO37223.1"/>
    <property type="molecule type" value="Genomic_DNA"/>
</dbReference>
<sequence>MTTRPKAAGQPADGDALAAALRGWDDARLLNLLTDRPDLSSPAPSSVTAMITRAGSRASVSRALAHLDAPTLTVAEALVVADEGAGVPAARLAALLGTDVTGYLQRLLDIALATGDLDGARPVPALAEAIGPHPLGLGPSLSDLPVNLADGWPTTNRALTAVLAKAPPGPVRMLEALTWGPPLGTVTNDIPPAARWLLDAHVLYRIAPTQLVLPREVALAARGGRLVRELRTEPPLPAATSRPPATVAAETVRVAEEAMHAVGLVLDAWTKDPPAVLRSGGLGVRDLRQVASALEASSARAAFVVELAGMLGLLGHFHDVDGSVWAPVAEAEDWREEPMPTRWARTVRAWLDSPRTPWLAGSRTDKGVLRAALEPDLERAWASPLRRRVLESVRAWPEHAVPDAAAVHAHVAWHTARAAPPLSAVQAILDEAATLGLTGAGALGEPSRLLLDGAGEKELATAFARDLPPSVDEIFVQGDLSGIVPGRPSAALAALLATSTDVESRGAALTVRFTATSIRRALDSGLTAQALLDRLREVSRTPLPQPLEYLIADTARTHGQVRVGSARAFLRSDDARALTAVLADARLAHLGLRLIAPTVLAAQASAHDVADALRAAGIAPLLEGADGELLVLSSRAVRAARPVSGAATPSPTAAPLAEVVALMHAGEERARRLLTERAAQPDLTDPGRSVDLLRAAAAHGTDVDLVMAGPSGRTERRRVRPVSVDGGRVRVRDLSRDSEITVAVHRIAAVRPVGPAPN</sequence>
<evidence type="ECO:0000313" key="3">
    <source>
        <dbReference type="Proteomes" id="UP000419743"/>
    </source>
</evidence>
<feature type="domain" description="Helicase XPB/Ssl2 N-terminal" evidence="1">
    <location>
        <begin position="475"/>
        <end position="596"/>
    </location>
</feature>
<accession>A0A7M4DJK3</accession>
<proteinExistence type="predicted"/>
<comment type="caution">
    <text evidence="2">The sequence shown here is derived from an EMBL/GenBank/DDBJ whole genome shotgun (WGS) entry which is preliminary data.</text>
</comment>
<evidence type="ECO:0000259" key="1">
    <source>
        <dbReference type="Pfam" id="PF13625"/>
    </source>
</evidence>
<dbReference type="InterPro" id="IPR032830">
    <property type="entry name" value="XPB/Ssl2_N"/>
</dbReference>
<dbReference type="RefSeq" id="WP_156741075.1">
    <property type="nucleotide sequence ID" value="NZ_CACRYJ010000032.1"/>
</dbReference>
<protein>
    <recommendedName>
        <fullName evidence="1">Helicase XPB/Ssl2 N-terminal domain-containing protein</fullName>
    </recommendedName>
</protein>
<name>A0A7M4DJK3_9MICO</name>
<dbReference type="Proteomes" id="UP000419743">
    <property type="component" value="Unassembled WGS sequence"/>
</dbReference>
<keyword evidence="3" id="KW-1185">Reference proteome</keyword>
<gene>
    <name evidence="2" type="ORF">HALOF300_02310</name>
</gene>
<evidence type="ECO:0000313" key="2">
    <source>
        <dbReference type="EMBL" id="VZO37223.1"/>
    </source>
</evidence>